<dbReference type="AlphaFoldDB" id="A0A815KCX2"/>
<dbReference type="InterPro" id="IPR017452">
    <property type="entry name" value="GPCR_Rhodpsn_7TM"/>
</dbReference>
<feature type="transmembrane region" description="Helical" evidence="5">
    <location>
        <begin position="224"/>
        <end position="251"/>
    </location>
</feature>
<dbReference type="PROSITE" id="PS50262">
    <property type="entry name" value="G_PROTEIN_RECEP_F1_2"/>
    <property type="match status" value="1"/>
</dbReference>
<feature type="transmembrane region" description="Helical" evidence="5">
    <location>
        <begin position="133"/>
        <end position="156"/>
    </location>
</feature>
<protein>
    <recommendedName>
        <fullName evidence="6">G-protein coupled receptors family 1 profile domain-containing protein</fullName>
    </recommendedName>
</protein>
<feature type="transmembrane region" description="Helical" evidence="5">
    <location>
        <begin position="176"/>
        <end position="203"/>
    </location>
</feature>
<evidence type="ECO:0000313" key="7">
    <source>
        <dbReference type="EMBL" id="CAF1391642.1"/>
    </source>
</evidence>
<feature type="transmembrane region" description="Helical" evidence="5">
    <location>
        <begin position="51"/>
        <end position="74"/>
    </location>
</feature>
<evidence type="ECO:0000256" key="2">
    <source>
        <dbReference type="ARBA" id="ARBA00022692"/>
    </source>
</evidence>
<feature type="transmembrane region" description="Helical" evidence="5">
    <location>
        <begin position="86"/>
        <end position="109"/>
    </location>
</feature>
<comment type="caution">
    <text evidence="7">The sequence shown here is derived from an EMBL/GenBank/DDBJ whole genome shotgun (WGS) entry which is preliminary data.</text>
</comment>
<evidence type="ECO:0000256" key="4">
    <source>
        <dbReference type="ARBA" id="ARBA00023136"/>
    </source>
</evidence>
<dbReference type="OrthoDB" id="10038143at2759"/>
<evidence type="ECO:0000256" key="3">
    <source>
        <dbReference type="ARBA" id="ARBA00022989"/>
    </source>
</evidence>
<evidence type="ECO:0000313" key="10">
    <source>
        <dbReference type="Proteomes" id="UP000663852"/>
    </source>
</evidence>
<evidence type="ECO:0000313" key="9">
    <source>
        <dbReference type="Proteomes" id="UP000663828"/>
    </source>
</evidence>
<keyword evidence="4 5" id="KW-0472">Membrane</keyword>
<proteinExistence type="predicted"/>
<keyword evidence="3 5" id="KW-1133">Transmembrane helix</keyword>
<organism evidence="7 10">
    <name type="scientific">Adineta ricciae</name>
    <name type="common">Rotifer</name>
    <dbReference type="NCBI Taxonomy" id="249248"/>
    <lineage>
        <taxon>Eukaryota</taxon>
        <taxon>Metazoa</taxon>
        <taxon>Spiralia</taxon>
        <taxon>Gnathifera</taxon>
        <taxon>Rotifera</taxon>
        <taxon>Eurotatoria</taxon>
        <taxon>Bdelloidea</taxon>
        <taxon>Adinetida</taxon>
        <taxon>Adinetidae</taxon>
        <taxon>Adineta</taxon>
    </lineage>
</organism>
<keyword evidence="9" id="KW-1185">Reference proteome</keyword>
<accession>A0A815KCX2</accession>
<dbReference type="CDD" id="cd00637">
    <property type="entry name" value="7tm_classA_rhodopsin-like"/>
    <property type="match status" value="1"/>
</dbReference>
<gene>
    <name evidence="7" type="ORF">EDS130_LOCUS35503</name>
    <name evidence="8" type="ORF">XAT740_LOCUS47675</name>
</gene>
<reference evidence="7" key="1">
    <citation type="submission" date="2021-02" db="EMBL/GenBank/DDBJ databases">
        <authorList>
            <person name="Nowell W R."/>
        </authorList>
    </citation>
    <scope>NUCLEOTIDE SEQUENCE</scope>
</reference>
<dbReference type="SUPFAM" id="SSF81321">
    <property type="entry name" value="Family A G protein-coupled receptor-like"/>
    <property type="match status" value="1"/>
</dbReference>
<evidence type="ECO:0000259" key="6">
    <source>
        <dbReference type="PROSITE" id="PS50262"/>
    </source>
</evidence>
<dbReference type="EMBL" id="CAJNOR010006663">
    <property type="protein sequence ID" value="CAF1600644.1"/>
    <property type="molecule type" value="Genomic_DNA"/>
</dbReference>
<sequence>MLGEEHQFIGFLLTSLSIGEIIFACLLTSIVLVLIMFHLSYNRIEQDDRVILILSINIYLSCLIYMLLFFIFLLRSALGDIYHIEFDTMGCVFIGYIYAVSLCVLYLSFTNQAFFRLCRIVYPQYKCLQNSNLYILIVPIEAIFASILLLPIYIWNDIIYLRNDHFCFVPISNVRGYLWIFLSVYGIPVISLSLIYVRITIYIRQQSNQPIRIKRRQKRDLNAIRGIFILVGFLLFLGIPTLILMIIMFITGDEHPLTFRVTCLSIGTSMVGLSVAMITSIPQLKVIIWKGSQST</sequence>
<feature type="domain" description="G-protein coupled receptors family 1 profile" evidence="6">
    <location>
        <begin position="29"/>
        <end position="289"/>
    </location>
</feature>
<dbReference type="Proteomes" id="UP000663828">
    <property type="component" value="Unassembled WGS sequence"/>
</dbReference>
<dbReference type="GO" id="GO:0016020">
    <property type="term" value="C:membrane"/>
    <property type="evidence" value="ECO:0007669"/>
    <property type="project" value="UniProtKB-SubCell"/>
</dbReference>
<name>A0A815KCX2_ADIRI</name>
<feature type="transmembrane region" description="Helical" evidence="5">
    <location>
        <begin position="257"/>
        <end position="281"/>
    </location>
</feature>
<evidence type="ECO:0000256" key="1">
    <source>
        <dbReference type="ARBA" id="ARBA00004370"/>
    </source>
</evidence>
<comment type="subcellular location">
    <subcellularLocation>
        <location evidence="1">Membrane</location>
    </subcellularLocation>
</comment>
<feature type="transmembrane region" description="Helical" evidence="5">
    <location>
        <begin position="21"/>
        <end position="39"/>
    </location>
</feature>
<dbReference type="Gene3D" id="1.20.1070.10">
    <property type="entry name" value="Rhodopsin 7-helix transmembrane proteins"/>
    <property type="match status" value="1"/>
</dbReference>
<dbReference type="EMBL" id="CAJNOJ010000313">
    <property type="protein sequence ID" value="CAF1391642.1"/>
    <property type="molecule type" value="Genomic_DNA"/>
</dbReference>
<evidence type="ECO:0000256" key="5">
    <source>
        <dbReference type="SAM" id="Phobius"/>
    </source>
</evidence>
<keyword evidence="2 5" id="KW-0812">Transmembrane</keyword>
<evidence type="ECO:0000313" key="8">
    <source>
        <dbReference type="EMBL" id="CAF1600644.1"/>
    </source>
</evidence>
<dbReference type="Proteomes" id="UP000663852">
    <property type="component" value="Unassembled WGS sequence"/>
</dbReference>